<feature type="transmembrane region" description="Helical" evidence="6">
    <location>
        <begin position="125"/>
        <end position="142"/>
    </location>
</feature>
<evidence type="ECO:0000256" key="2">
    <source>
        <dbReference type="ARBA" id="ARBA00022475"/>
    </source>
</evidence>
<dbReference type="PIRSF" id="PIRSF006324">
    <property type="entry name" value="LeuE"/>
    <property type="match status" value="1"/>
</dbReference>
<evidence type="ECO:0000256" key="5">
    <source>
        <dbReference type="ARBA" id="ARBA00023136"/>
    </source>
</evidence>
<dbReference type="InterPro" id="IPR001123">
    <property type="entry name" value="LeuE-type"/>
</dbReference>
<evidence type="ECO:0000256" key="4">
    <source>
        <dbReference type="ARBA" id="ARBA00022989"/>
    </source>
</evidence>
<dbReference type="GO" id="GO:0015171">
    <property type="term" value="F:amino acid transmembrane transporter activity"/>
    <property type="evidence" value="ECO:0007669"/>
    <property type="project" value="TreeGrafter"/>
</dbReference>
<name>A0A081K9V1_9GAMM</name>
<dbReference type="Pfam" id="PF01810">
    <property type="entry name" value="LysE"/>
    <property type="match status" value="1"/>
</dbReference>
<evidence type="ECO:0000256" key="6">
    <source>
        <dbReference type="SAM" id="Phobius"/>
    </source>
</evidence>
<reference evidence="7 8" key="1">
    <citation type="submission" date="2014-06" db="EMBL/GenBank/DDBJ databases">
        <title>Whole Genome Sequences of Three Symbiotic Endozoicomonas Bacteria.</title>
        <authorList>
            <person name="Neave M.J."/>
            <person name="Apprill A."/>
            <person name="Voolstra C.R."/>
        </authorList>
    </citation>
    <scope>NUCLEOTIDE SEQUENCE [LARGE SCALE GENOMIC DNA]</scope>
    <source>
        <strain evidence="7 8">DSM 22380</strain>
    </source>
</reference>
<keyword evidence="4 6" id="KW-1133">Transmembrane helix</keyword>
<feature type="transmembrane region" description="Helical" evidence="6">
    <location>
        <begin position="6"/>
        <end position="28"/>
    </location>
</feature>
<dbReference type="AlphaFoldDB" id="A0A081K9V1"/>
<feature type="transmembrane region" description="Helical" evidence="6">
    <location>
        <begin position="148"/>
        <end position="172"/>
    </location>
</feature>
<gene>
    <name evidence="7" type="ORF">GV64_09415</name>
</gene>
<dbReference type="EMBL" id="JOJP01000001">
    <property type="protein sequence ID" value="KEI70927.1"/>
    <property type="molecule type" value="Genomic_DNA"/>
</dbReference>
<keyword evidence="2" id="KW-1003">Cell membrane</keyword>
<evidence type="ECO:0000313" key="8">
    <source>
        <dbReference type="Proteomes" id="UP000027997"/>
    </source>
</evidence>
<dbReference type="STRING" id="305900.GV64_09415"/>
<keyword evidence="8" id="KW-1185">Reference proteome</keyword>
<protein>
    <submittedName>
        <fullName evidence="7">Threonine transporter</fullName>
    </submittedName>
</protein>
<comment type="subcellular location">
    <subcellularLocation>
        <location evidence="1">Cell membrane</location>
        <topology evidence="1">Multi-pass membrane protein</topology>
    </subcellularLocation>
</comment>
<dbReference type="GO" id="GO:0005886">
    <property type="term" value="C:plasma membrane"/>
    <property type="evidence" value="ECO:0007669"/>
    <property type="project" value="UniProtKB-SubCell"/>
</dbReference>
<evidence type="ECO:0000256" key="1">
    <source>
        <dbReference type="ARBA" id="ARBA00004651"/>
    </source>
</evidence>
<dbReference type="eggNOG" id="COG1280">
    <property type="taxonomic scope" value="Bacteria"/>
</dbReference>
<dbReference type="RefSeq" id="WP_020585196.1">
    <property type="nucleotide sequence ID" value="NZ_JOJP01000001.1"/>
</dbReference>
<sequence length="205" mass="21880">MSLESGLAFFAAILLFAVTPGPGVFAVLARALICGARSCFFLSLGMAISDIIYLILACFGLAVIAQNWGEVFTVIRWVGAAYLLYLGYKIWTSPIAKDLCGTVPVADKFESFLQGFMISASNPKVILFYIAFLPTFMDVTVFSTVDIVLAAILTLIGLMLGLSVIAGSAAQARKYFKSHKAMRLLNKTSGSIMIGAGSLLALKSP</sequence>
<evidence type="ECO:0000256" key="3">
    <source>
        <dbReference type="ARBA" id="ARBA00022692"/>
    </source>
</evidence>
<keyword evidence="3 6" id="KW-0812">Transmembrane</keyword>
<organism evidence="7 8">
    <name type="scientific">Endozoicomonas elysicola</name>
    <dbReference type="NCBI Taxonomy" id="305900"/>
    <lineage>
        <taxon>Bacteria</taxon>
        <taxon>Pseudomonadati</taxon>
        <taxon>Pseudomonadota</taxon>
        <taxon>Gammaproteobacteria</taxon>
        <taxon>Oceanospirillales</taxon>
        <taxon>Endozoicomonadaceae</taxon>
        <taxon>Endozoicomonas</taxon>
    </lineage>
</organism>
<feature type="transmembrane region" description="Helical" evidence="6">
    <location>
        <begin position="71"/>
        <end position="88"/>
    </location>
</feature>
<dbReference type="PANTHER" id="PTHR30086:SF20">
    <property type="entry name" value="ARGININE EXPORTER PROTEIN ARGO-RELATED"/>
    <property type="match status" value="1"/>
</dbReference>
<evidence type="ECO:0000313" key="7">
    <source>
        <dbReference type="EMBL" id="KEI70927.1"/>
    </source>
</evidence>
<keyword evidence="5 6" id="KW-0472">Membrane</keyword>
<comment type="caution">
    <text evidence="7">The sequence shown here is derived from an EMBL/GenBank/DDBJ whole genome shotgun (WGS) entry which is preliminary data.</text>
</comment>
<dbReference type="PANTHER" id="PTHR30086">
    <property type="entry name" value="ARGININE EXPORTER PROTEIN ARGO"/>
    <property type="match status" value="1"/>
</dbReference>
<proteinExistence type="predicted"/>
<dbReference type="Proteomes" id="UP000027997">
    <property type="component" value="Unassembled WGS sequence"/>
</dbReference>
<feature type="transmembrane region" description="Helical" evidence="6">
    <location>
        <begin position="40"/>
        <end position="65"/>
    </location>
</feature>
<accession>A0A081K9V1</accession>